<dbReference type="InterPro" id="IPR030821">
    <property type="entry name" value="Synergist_CTERM"/>
</dbReference>
<gene>
    <name evidence="1" type="ORF">Apau_2373</name>
</gene>
<evidence type="ECO:0000313" key="2">
    <source>
        <dbReference type="Proteomes" id="UP000005096"/>
    </source>
</evidence>
<reference evidence="1 2" key="1">
    <citation type="journal article" date="2010" name="Stand. Genomic Sci.">
        <title>Non-contiguous finished genome sequence of Aminomonas paucivorans type strain (GLU-3).</title>
        <authorList>
            <person name="Pitluck S."/>
            <person name="Yasawong M."/>
            <person name="Held B."/>
            <person name="Lapidus A."/>
            <person name="Nolan M."/>
            <person name="Copeland A."/>
            <person name="Lucas S."/>
            <person name="Del Rio T.G."/>
            <person name="Tice H."/>
            <person name="Cheng J.F."/>
            <person name="Chertkov O."/>
            <person name="Goodwin L."/>
            <person name="Tapia R."/>
            <person name="Han C."/>
            <person name="Liolios K."/>
            <person name="Ivanova N."/>
            <person name="Mavromatis K."/>
            <person name="Ovchinnikova G."/>
            <person name="Pati A."/>
            <person name="Chen A."/>
            <person name="Palaniappan K."/>
            <person name="Land M."/>
            <person name="Hauser L."/>
            <person name="Chang Y.J."/>
            <person name="Jeffries C.D."/>
            <person name="Pukall R."/>
            <person name="Spring S."/>
            <person name="Rohde M."/>
            <person name="Sikorski J."/>
            <person name="Goker M."/>
            <person name="Woyke T."/>
            <person name="Bristow J."/>
            <person name="Eisen J.A."/>
            <person name="Markowitz V."/>
            <person name="Hugenholtz P."/>
            <person name="Kyrpides N.C."/>
            <person name="Klenk H.P."/>
        </authorList>
    </citation>
    <scope>NUCLEOTIDE SEQUENCE [LARGE SCALE GENOMIC DNA]</scope>
    <source>
        <strain evidence="1 2">DSM 12260</strain>
    </source>
</reference>
<keyword evidence="2" id="KW-1185">Reference proteome</keyword>
<proteinExistence type="predicted"/>
<dbReference type="SUPFAM" id="SSF69318">
    <property type="entry name" value="Integrin alpha N-terminal domain"/>
    <property type="match status" value="1"/>
</dbReference>
<dbReference type="RefSeq" id="WP_006302028.1">
    <property type="nucleotide sequence ID" value="NZ_CM001022.1"/>
</dbReference>
<dbReference type="InterPro" id="IPR028994">
    <property type="entry name" value="Integrin_alpha_N"/>
</dbReference>
<dbReference type="NCBIfam" id="TIGR04564">
    <property type="entry name" value="Synergist_CTERM"/>
    <property type="match status" value="1"/>
</dbReference>
<dbReference type="PaxDb" id="584708-Apau_2373"/>
<accession>E3D0A7</accession>
<dbReference type="EMBL" id="CM001022">
    <property type="protein sequence ID" value="EFQ24780.1"/>
    <property type="molecule type" value="Genomic_DNA"/>
</dbReference>
<name>E3D0A7_9BACT</name>
<dbReference type="Proteomes" id="UP000005096">
    <property type="component" value="Chromosome"/>
</dbReference>
<dbReference type="AlphaFoldDB" id="E3D0A7"/>
<dbReference type="HOGENOM" id="CLU_264257_0_0_0"/>
<dbReference type="OrthoDB" id="948at2"/>
<dbReference type="InterPro" id="IPR013783">
    <property type="entry name" value="Ig-like_fold"/>
</dbReference>
<dbReference type="Gene3D" id="2.60.40.10">
    <property type="entry name" value="Immunoglobulins"/>
    <property type="match status" value="1"/>
</dbReference>
<evidence type="ECO:0000313" key="1">
    <source>
        <dbReference type="EMBL" id="EFQ24780.1"/>
    </source>
</evidence>
<dbReference type="eggNOG" id="COG1572">
    <property type="taxonomic scope" value="Bacteria"/>
</dbReference>
<sequence length="1267" mass="135192">MHEDKRRNPLFSLSLLQVLRRSWPGVLLLLAIPLLALLPRPGLLTGDTTSTDPLEGHREFLIYSLIAQSNSKGYLASQDQTDLNLPFSFQSGGSIGAPLSAFDSNADDTYSHALAWGRDGRGDFVLEARVFHDKGEDKTGAISLVATYVGESSPAYTLKRFDTPSPPAKTDDNRVEQSRCVDMAALDIDGDGIRDFVVVYGSTASGGKLKAVAINGNLTGSGGLAVKEVTGWTSSDGNVHLVPNVRAVAGDFLGDGTPAVAWLAAEQNDTHQPTEKDGSYVLWACSFGRDFFTNGTKTLSSPQILDKGFSKNLTGECDLAAGDLDGDGTDEILPVTAGRVQDDVDGYGVHSYSALSDVYSYRFASGALTKLAHNSDTHRIGGQDAHGTAHDFPMWAPVRCGAGDIDGDGKDELVWVSSGNMKDDNYGCFVFRMVEGSSSSLSYSYNDEYDGNWTGPPMSDGIEFDLTVGPISSAYALPNATNGNLVKRQVILAWRSGDNDNCLALRGITWTGSDFVDGNVKNSFKLDDMSGVKGLYLALGDWNDQSFALGDPVHYTAYGSISPIVVLQEPPKHFDLVDGVSIDAFRSLSGFQSQFQLNNTSSATTATTNVTDWSVGAQTQGSLTWGHLFKWNLTSTLSAAMNGKKTDLDKQVAQQSTTSVAAAENDDQVYFTVQDLDVWRYPILNETATDASGNVGPAWYQIVVPIPGDAPVNASVCGTNLEWYQPVHENGNLLSYPNSIARISDHPSGNTGDLTSAAAFDTGYNEVSQNWTWTNSQFTESGNTLGGNLGASLTFGVASRPKKKGDPNGWNASIGVTGDGAYSHAVTTKSDFSNSTGLKVQKPNTNDAVLAGPIPWNHLVYGVTAQVFQAQKGYLTMGFAPNLTGNGAGDFWTGRDQTYDMPYYEKPDPALNLPRKYVSTPYRDSNGFDRHKWLLSDASASHDIRGIYFTTTAGTPGSVLPDSSTSNLGVDLPKGQSLYVNCRIYNYSFLPVSNVKVRFYYAPYNPQPGQTGEGSPVEIGTVTVPQIPGWTAAGDPNWAWAQVLWNTASLSSVSPTDTYMVRVRIDPEGEIAEIHDDGDPAENNTGRYEVALVDPADLDLSSSAVSGTQKGVGAIQIPSCDIVVPQDSLSVSKTEAAAGDQVLVNASVLLSGTDRKRPLVRVGFYDGDPDRGGKLFDLRRIPLLTPNVPYGVQAVFHPTTSGTHVLYAKVLSEVGNRKSGQTASVSVQVSGGGGGGSGSGGGGGCDAAGLGWWGLLLLLPLVARRRQ</sequence>
<protein>
    <submittedName>
        <fullName evidence="1">Uncharacterized protein</fullName>
    </submittedName>
</protein>
<organism evidence="1 2">
    <name type="scientific">Aminomonas paucivorans DSM 12260</name>
    <dbReference type="NCBI Taxonomy" id="584708"/>
    <lineage>
        <taxon>Bacteria</taxon>
        <taxon>Thermotogati</taxon>
        <taxon>Synergistota</taxon>
        <taxon>Synergistia</taxon>
        <taxon>Synergistales</taxon>
        <taxon>Synergistaceae</taxon>
        <taxon>Aminomonas</taxon>
    </lineage>
</organism>